<dbReference type="RefSeq" id="WP_124946114.1">
    <property type="nucleotide sequence ID" value="NZ_BHVT01000026.1"/>
</dbReference>
<protein>
    <submittedName>
        <fullName evidence="6">Tellurite resistance protein TehA-like permease</fullName>
    </submittedName>
</protein>
<dbReference type="InterPro" id="IPR038665">
    <property type="entry name" value="Voltage-dep_anion_channel_sf"/>
</dbReference>
<evidence type="ECO:0000313" key="7">
    <source>
        <dbReference type="Proteomes" id="UP000295367"/>
    </source>
</evidence>
<organism evidence="6 7">
    <name type="scientific">Sulfurirhabdus autotrophica</name>
    <dbReference type="NCBI Taxonomy" id="1706046"/>
    <lineage>
        <taxon>Bacteria</taxon>
        <taxon>Pseudomonadati</taxon>
        <taxon>Pseudomonadota</taxon>
        <taxon>Betaproteobacteria</taxon>
        <taxon>Nitrosomonadales</taxon>
        <taxon>Sulfuricellaceae</taxon>
        <taxon>Sulfurirhabdus</taxon>
    </lineage>
</organism>
<feature type="transmembrane region" description="Helical" evidence="5">
    <location>
        <begin position="267"/>
        <end position="286"/>
    </location>
</feature>
<keyword evidence="4 5" id="KW-0472">Membrane</keyword>
<dbReference type="Proteomes" id="UP000295367">
    <property type="component" value="Unassembled WGS sequence"/>
</dbReference>
<feature type="transmembrane region" description="Helical" evidence="5">
    <location>
        <begin position="90"/>
        <end position="108"/>
    </location>
</feature>
<dbReference type="Pfam" id="PF03595">
    <property type="entry name" value="SLAC1"/>
    <property type="match status" value="1"/>
</dbReference>
<dbReference type="InterPro" id="IPR004695">
    <property type="entry name" value="SLAC1/Mae1/Ssu1/TehA"/>
</dbReference>
<comment type="caution">
    <text evidence="6">The sequence shown here is derived from an EMBL/GenBank/DDBJ whole genome shotgun (WGS) entry which is preliminary data.</text>
</comment>
<dbReference type="PANTHER" id="PTHR37955">
    <property type="entry name" value="TELLURITE RESISTANCE PROTEIN TEHA"/>
    <property type="match status" value="1"/>
</dbReference>
<keyword evidence="3 5" id="KW-1133">Transmembrane helix</keyword>
<evidence type="ECO:0000256" key="4">
    <source>
        <dbReference type="ARBA" id="ARBA00023136"/>
    </source>
</evidence>
<feature type="transmembrane region" description="Helical" evidence="5">
    <location>
        <begin position="180"/>
        <end position="200"/>
    </location>
</feature>
<dbReference type="AlphaFoldDB" id="A0A4R3XS06"/>
<keyword evidence="2 5" id="KW-0812">Transmembrane</keyword>
<dbReference type="InterPro" id="IPR052951">
    <property type="entry name" value="Tellurite_res_ion_channel"/>
</dbReference>
<dbReference type="GO" id="GO:0005886">
    <property type="term" value="C:plasma membrane"/>
    <property type="evidence" value="ECO:0007669"/>
    <property type="project" value="TreeGrafter"/>
</dbReference>
<dbReference type="EMBL" id="SMCO01000032">
    <property type="protein sequence ID" value="TCV79971.1"/>
    <property type="molecule type" value="Genomic_DNA"/>
</dbReference>
<name>A0A4R3XS06_9PROT</name>
<evidence type="ECO:0000256" key="3">
    <source>
        <dbReference type="ARBA" id="ARBA00022989"/>
    </source>
</evidence>
<dbReference type="PANTHER" id="PTHR37955:SF1">
    <property type="entry name" value="DEP DOMAIN-CONTAINING PROTEIN"/>
    <property type="match status" value="1"/>
</dbReference>
<evidence type="ECO:0000256" key="5">
    <source>
        <dbReference type="SAM" id="Phobius"/>
    </source>
</evidence>
<evidence type="ECO:0000313" key="6">
    <source>
        <dbReference type="EMBL" id="TCV79971.1"/>
    </source>
</evidence>
<comment type="subcellular location">
    <subcellularLocation>
        <location evidence="1">Membrane</location>
        <topology evidence="1">Multi-pass membrane protein</topology>
    </subcellularLocation>
</comment>
<evidence type="ECO:0000256" key="1">
    <source>
        <dbReference type="ARBA" id="ARBA00004141"/>
    </source>
</evidence>
<gene>
    <name evidence="6" type="ORF">EDC63_13216</name>
</gene>
<feature type="transmembrane region" description="Helical" evidence="5">
    <location>
        <begin position="25"/>
        <end position="44"/>
    </location>
</feature>
<dbReference type="Gene3D" id="1.50.10.150">
    <property type="entry name" value="Voltage-dependent anion channel"/>
    <property type="match status" value="1"/>
</dbReference>
<dbReference type="OrthoDB" id="309023at2"/>
<dbReference type="GO" id="GO:0046583">
    <property type="term" value="F:monoatomic cation efflux transmembrane transporter activity"/>
    <property type="evidence" value="ECO:0007669"/>
    <property type="project" value="TreeGrafter"/>
</dbReference>
<feature type="transmembrane region" description="Helical" evidence="5">
    <location>
        <begin position="293"/>
        <end position="315"/>
    </location>
</feature>
<feature type="transmembrane region" description="Helical" evidence="5">
    <location>
        <begin position="120"/>
        <end position="139"/>
    </location>
</feature>
<feature type="transmembrane region" description="Helical" evidence="5">
    <location>
        <begin position="145"/>
        <end position="168"/>
    </location>
</feature>
<feature type="transmembrane region" description="Helical" evidence="5">
    <location>
        <begin position="212"/>
        <end position="230"/>
    </location>
</feature>
<reference evidence="6 7" key="1">
    <citation type="submission" date="2019-03" db="EMBL/GenBank/DDBJ databases">
        <title>Genomic Encyclopedia of Type Strains, Phase IV (KMG-IV): sequencing the most valuable type-strain genomes for metagenomic binning, comparative biology and taxonomic classification.</title>
        <authorList>
            <person name="Goeker M."/>
        </authorList>
    </citation>
    <scope>NUCLEOTIDE SEQUENCE [LARGE SCALE GENOMIC DNA]</scope>
    <source>
        <strain evidence="6 7">DSM 100309</strain>
    </source>
</reference>
<proteinExistence type="predicted"/>
<feature type="transmembrane region" description="Helical" evidence="5">
    <location>
        <begin position="242"/>
        <end position="261"/>
    </location>
</feature>
<accession>A0A4R3XS06</accession>
<keyword evidence="7" id="KW-1185">Reference proteome</keyword>
<feature type="transmembrane region" description="Helical" evidence="5">
    <location>
        <begin position="56"/>
        <end position="78"/>
    </location>
</feature>
<evidence type="ECO:0000256" key="2">
    <source>
        <dbReference type="ARBA" id="ARBA00022692"/>
    </source>
</evidence>
<dbReference type="CDD" id="cd09322">
    <property type="entry name" value="TDT_TehA_like"/>
    <property type="match status" value="1"/>
</dbReference>
<sequence length="330" mass="35103">MESVNSTNNQEKVASPPDWLTRVPVPIFGAPLGLLGLSLVSAMNEYLAKIPMLKTISLILGAVILITGILTHMTRWAIRRDAFMRDLRNVAIAPFFGQIGIAFLLLAEGTRELNGQVAQTAFLAGSAVSSLLTFYWLFIGSRQKFALSGVTPGWLVPPIGLLYVGLLAPVFNMDMISSTALIAGSISAIGSIGLLCTRLIMGPSLPSPAKPALAIAVAIPALMLLAILESNALRASIFANTLFFTTAFSYIVSIGVFAKIMNGKFALSWWAFGMPLIAAAIAFTAFSHIHTSLFISVLANASAFLGLVIVTGLSISSLDAVRQHFAYKAK</sequence>